<name>A0AA42HDC9_STUST</name>
<organism evidence="2 3">
    <name type="scientific">Stutzerimonas stutzeri</name>
    <name type="common">Pseudomonas stutzeri</name>
    <dbReference type="NCBI Taxonomy" id="316"/>
    <lineage>
        <taxon>Bacteria</taxon>
        <taxon>Pseudomonadati</taxon>
        <taxon>Pseudomonadota</taxon>
        <taxon>Gammaproteobacteria</taxon>
        <taxon>Pseudomonadales</taxon>
        <taxon>Pseudomonadaceae</taxon>
        <taxon>Stutzerimonas</taxon>
    </lineage>
</organism>
<evidence type="ECO:0000313" key="2">
    <source>
        <dbReference type="EMBL" id="MDH0147571.1"/>
    </source>
</evidence>
<keyword evidence="1" id="KW-0732">Signal</keyword>
<dbReference type="AlphaFoldDB" id="A0AA42HDC9"/>
<comment type="caution">
    <text evidence="2">The sequence shown here is derived from an EMBL/GenBank/DDBJ whole genome shotgun (WGS) entry which is preliminary data.</text>
</comment>
<dbReference type="EMBL" id="JAODZE010000017">
    <property type="protein sequence ID" value="MDH0147571.1"/>
    <property type="molecule type" value="Genomic_DNA"/>
</dbReference>
<dbReference type="Proteomes" id="UP001158076">
    <property type="component" value="Unassembled WGS sequence"/>
</dbReference>
<gene>
    <name evidence="2" type="ORF">N7335_14355</name>
</gene>
<sequence>MHVKTGPLLLISLSLGLQLASTPAVSAAESAAEGLLIEGSSTVYPLTREAVSRFQRSLGIRSRWRFPGPALVFAASVRGRRTSTTPRAG</sequence>
<protein>
    <recommendedName>
        <fullName evidence="4">Peptidoglycan binding-like domain-containing protein</fullName>
    </recommendedName>
</protein>
<accession>A0AA42HDC9</accession>
<evidence type="ECO:0008006" key="4">
    <source>
        <dbReference type="Google" id="ProtNLM"/>
    </source>
</evidence>
<evidence type="ECO:0000256" key="1">
    <source>
        <dbReference type="SAM" id="SignalP"/>
    </source>
</evidence>
<feature type="signal peptide" evidence="1">
    <location>
        <begin position="1"/>
        <end position="27"/>
    </location>
</feature>
<evidence type="ECO:0000313" key="3">
    <source>
        <dbReference type="Proteomes" id="UP001158076"/>
    </source>
</evidence>
<feature type="chain" id="PRO_5041426603" description="Peptidoglycan binding-like domain-containing protein" evidence="1">
    <location>
        <begin position="28"/>
        <end position="89"/>
    </location>
</feature>
<proteinExistence type="predicted"/>
<reference evidence="2" key="1">
    <citation type="submission" date="2022-09" db="EMBL/GenBank/DDBJ databases">
        <title>Intensive care unit water sources are persistently colonized with multi-drug resistant bacteria and are the site of extensive horizontal gene transfer of antibiotic resistance genes.</title>
        <authorList>
            <person name="Diorio-Toth L."/>
        </authorList>
    </citation>
    <scope>NUCLEOTIDE SEQUENCE</scope>
    <source>
        <strain evidence="2">GD04147</strain>
    </source>
</reference>